<dbReference type="Gene3D" id="2.60.40.10">
    <property type="entry name" value="Immunoglobulins"/>
    <property type="match status" value="1"/>
</dbReference>
<evidence type="ECO:0000259" key="1">
    <source>
        <dbReference type="Pfam" id="PF01345"/>
    </source>
</evidence>
<dbReference type="InterPro" id="IPR013783">
    <property type="entry name" value="Ig-like_fold"/>
</dbReference>
<dbReference type="NCBIfam" id="TIGR04131">
    <property type="entry name" value="Bac_Flav_CTERM"/>
    <property type="match status" value="1"/>
</dbReference>
<dbReference type="Gene3D" id="2.60.40.1170">
    <property type="entry name" value="Mu homology domain, subdomain B"/>
    <property type="match status" value="1"/>
</dbReference>
<sequence>MCRIIVLCALLINTSKGYSKTWSNQGGDVTYTISEGASIVLHASSINAAAYQWYKEGVRIDGAVNKDYTATVAGMYSVVAFNSGGCPSSVSDPVKVIVNPVTTPPVNPDTVVDLAVTIASSNMHAAPGDSYTYVLEANNKSPITGTDITVRYVLPENLVYLPQPGTGDVVKYDMATRTITWSISQIKQNDPTRLVLTVKVLTPGMVQSVVNIKGKQIDPVLANNVDQTVQQVYPLVISNVFTPNGDGVNDTFVVPGLETYSDNELTIINRWGNVVYQKTNYKNDWDGSGLVEGTYFYVLRAKNKAGVWDTYKGYLTLLRTRI</sequence>
<dbReference type="RefSeq" id="WP_377184904.1">
    <property type="nucleotide sequence ID" value="NZ_JBHUPD010000002.1"/>
</dbReference>
<name>A0ABW5YCV7_9SPHI</name>
<gene>
    <name evidence="2" type="ORF">ACFS5N_10050</name>
</gene>
<dbReference type="InterPro" id="IPR036179">
    <property type="entry name" value="Ig-like_dom_sf"/>
</dbReference>
<evidence type="ECO:0000313" key="3">
    <source>
        <dbReference type="Proteomes" id="UP001597557"/>
    </source>
</evidence>
<proteinExistence type="predicted"/>
<dbReference type="InterPro" id="IPR026341">
    <property type="entry name" value="T9SS_type_B"/>
</dbReference>
<comment type="caution">
    <text evidence="2">The sequence shown here is derived from an EMBL/GenBank/DDBJ whole genome shotgun (WGS) entry which is preliminary data.</text>
</comment>
<accession>A0ABW5YCV7</accession>
<dbReference type="SUPFAM" id="SSF48726">
    <property type="entry name" value="Immunoglobulin"/>
    <property type="match status" value="1"/>
</dbReference>
<dbReference type="EMBL" id="JBHUPD010000002">
    <property type="protein sequence ID" value="MFD2872810.1"/>
    <property type="molecule type" value="Genomic_DNA"/>
</dbReference>
<dbReference type="InterPro" id="IPR001434">
    <property type="entry name" value="OmcB-like_DUF11"/>
</dbReference>
<evidence type="ECO:0000313" key="2">
    <source>
        <dbReference type="EMBL" id="MFD2872810.1"/>
    </source>
</evidence>
<feature type="domain" description="DUF11" evidence="1">
    <location>
        <begin position="113"/>
        <end position="227"/>
    </location>
</feature>
<dbReference type="Pfam" id="PF13585">
    <property type="entry name" value="CHU_C"/>
    <property type="match status" value="1"/>
</dbReference>
<dbReference type="Pfam" id="PF01345">
    <property type="entry name" value="DUF11"/>
    <property type="match status" value="1"/>
</dbReference>
<dbReference type="Proteomes" id="UP001597557">
    <property type="component" value="Unassembled WGS sequence"/>
</dbReference>
<keyword evidence="3" id="KW-1185">Reference proteome</keyword>
<reference evidence="3" key="1">
    <citation type="journal article" date="2019" name="Int. J. Syst. Evol. Microbiol.">
        <title>The Global Catalogue of Microorganisms (GCM) 10K type strain sequencing project: providing services to taxonomists for standard genome sequencing and annotation.</title>
        <authorList>
            <consortium name="The Broad Institute Genomics Platform"/>
            <consortium name="The Broad Institute Genome Sequencing Center for Infectious Disease"/>
            <person name="Wu L."/>
            <person name="Ma J."/>
        </authorList>
    </citation>
    <scope>NUCLEOTIDE SEQUENCE [LARGE SCALE GENOMIC DNA]</scope>
    <source>
        <strain evidence="3">KCTC 22437</strain>
    </source>
</reference>
<organism evidence="2 3">
    <name type="scientific">Mucilaginibacter ximonensis</name>
    <dbReference type="NCBI Taxonomy" id="538021"/>
    <lineage>
        <taxon>Bacteria</taxon>
        <taxon>Pseudomonadati</taxon>
        <taxon>Bacteroidota</taxon>
        <taxon>Sphingobacteriia</taxon>
        <taxon>Sphingobacteriales</taxon>
        <taxon>Sphingobacteriaceae</taxon>
        <taxon>Mucilaginibacter</taxon>
    </lineage>
</organism>
<protein>
    <submittedName>
        <fullName evidence="2">Gliding motility-associated C-terminal domain-containing protein</fullName>
    </submittedName>
</protein>